<keyword evidence="12 18" id="KW-0067">ATP-binding</keyword>
<dbReference type="GO" id="GO:0004326">
    <property type="term" value="F:tetrahydrofolylpolyglutamate synthase activity"/>
    <property type="evidence" value="ECO:0007669"/>
    <property type="project" value="UniProtKB-EC"/>
</dbReference>
<dbReference type="Pfam" id="PF08245">
    <property type="entry name" value="Mur_ligase_M"/>
    <property type="match status" value="1"/>
</dbReference>
<evidence type="ECO:0000256" key="15">
    <source>
        <dbReference type="ARBA" id="ARBA00030592"/>
    </source>
</evidence>
<dbReference type="InterPro" id="IPR036565">
    <property type="entry name" value="Mur-like_cat_sf"/>
</dbReference>
<evidence type="ECO:0000256" key="6">
    <source>
        <dbReference type="ARBA" id="ARBA00013023"/>
    </source>
</evidence>
<evidence type="ECO:0000313" key="22">
    <source>
        <dbReference type="EMBL" id="CDS89393.1"/>
    </source>
</evidence>
<comment type="catalytic activity">
    <reaction evidence="17">
        <text>7,8-dihydropteroate + L-glutamate + ATP = 7,8-dihydrofolate + ADP + phosphate + H(+)</text>
        <dbReference type="Rhea" id="RHEA:23584"/>
        <dbReference type="ChEBI" id="CHEBI:15378"/>
        <dbReference type="ChEBI" id="CHEBI:17839"/>
        <dbReference type="ChEBI" id="CHEBI:29985"/>
        <dbReference type="ChEBI" id="CHEBI:30616"/>
        <dbReference type="ChEBI" id="CHEBI:43474"/>
        <dbReference type="ChEBI" id="CHEBI:57451"/>
        <dbReference type="ChEBI" id="CHEBI:456216"/>
        <dbReference type="EC" id="6.3.2.12"/>
    </reaction>
</comment>
<evidence type="ECO:0000256" key="18">
    <source>
        <dbReference type="PIRNR" id="PIRNR001563"/>
    </source>
</evidence>
<dbReference type="InterPro" id="IPR001645">
    <property type="entry name" value="Folylpolyglutamate_synth"/>
</dbReference>
<dbReference type="PIRSF" id="PIRSF001563">
    <property type="entry name" value="Folylpolyglu_synth"/>
    <property type="match status" value="1"/>
</dbReference>
<evidence type="ECO:0000256" key="8">
    <source>
        <dbReference type="ARBA" id="ARBA00019357"/>
    </source>
</evidence>
<dbReference type="InterPro" id="IPR004101">
    <property type="entry name" value="Mur_ligase_C"/>
</dbReference>
<dbReference type="GO" id="GO:0046872">
    <property type="term" value="F:metal ion binding"/>
    <property type="evidence" value="ECO:0007669"/>
    <property type="project" value="UniProtKB-KW"/>
</dbReference>
<dbReference type="FunFam" id="3.40.1190.10:FF:000004">
    <property type="entry name" value="Dihydrofolate synthase/folylpolyglutamate synthase"/>
    <property type="match status" value="1"/>
</dbReference>
<evidence type="ECO:0000256" key="12">
    <source>
        <dbReference type="ARBA" id="ARBA00022840"/>
    </source>
</evidence>
<accession>A0A069AX18</accession>
<evidence type="ECO:0000313" key="21">
    <source>
        <dbReference type="EMBL" id="CDS85381.1"/>
    </source>
</evidence>
<feature type="domain" description="Mur ligase C-terminal" evidence="19">
    <location>
        <begin position="299"/>
        <end position="418"/>
    </location>
</feature>
<comment type="subunit">
    <text evidence="5">Monomer.</text>
</comment>
<dbReference type="EMBL" id="LK932388">
    <property type="protein sequence ID" value="CDS85381.1"/>
    <property type="molecule type" value="Genomic_DNA"/>
</dbReference>
<dbReference type="PROSITE" id="PS01011">
    <property type="entry name" value="FOLYLPOLYGLU_SYNT_1"/>
    <property type="match status" value="1"/>
</dbReference>
<evidence type="ECO:0000256" key="14">
    <source>
        <dbReference type="ARBA" id="ARBA00022909"/>
    </source>
</evidence>
<keyword evidence="13" id="KW-0460">Magnesium</keyword>
<dbReference type="PANTHER" id="PTHR11136">
    <property type="entry name" value="FOLYLPOLYGLUTAMATE SYNTHASE-RELATED"/>
    <property type="match status" value="1"/>
</dbReference>
<evidence type="ECO:0000256" key="7">
    <source>
        <dbReference type="ARBA" id="ARBA00013025"/>
    </source>
</evidence>
<keyword evidence="10" id="KW-0479">Metal-binding</keyword>
<dbReference type="GO" id="GO:0008841">
    <property type="term" value="F:dihydrofolate synthase activity"/>
    <property type="evidence" value="ECO:0007669"/>
    <property type="project" value="UniProtKB-EC"/>
</dbReference>
<evidence type="ECO:0000256" key="10">
    <source>
        <dbReference type="ARBA" id="ARBA00022723"/>
    </source>
</evidence>
<dbReference type="NCBIfam" id="TIGR01499">
    <property type="entry name" value="folC"/>
    <property type="match status" value="1"/>
</dbReference>
<keyword evidence="11 18" id="KW-0547">Nucleotide-binding</keyword>
<keyword evidence="14" id="KW-0289">Folate biosynthesis</keyword>
<evidence type="ECO:0000259" key="19">
    <source>
        <dbReference type="Pfam" id="PF02875"/>
    </source>
</evidence>
<dbReference type="GO" id="GO:0046656">
    <property type="term" value="P:folic acid biosynthetic process"/>
    <property type="evidence" value="ECO:0007669"/>
    <property type="project" value="UniProtKB-KW"/>
</dbReference>
<evidence type="ECO:0000256" key="3">
    <source>
        <dbReference type="ARBA" id="ARBA00005150"/>
    </source>
</evidence>
<dbReference type="Pfam" id="PF02875">
    <property type="entry name" value="Mur_ligase_C"/>
    <property type="match status" value="1"/>
</dbReference>
<dbReference type="InterPro" id="IPR018109">
    <property type="entry name" value="Folylpolyglutamate_synth_CS"/>
</dbReference>
<dbReference type="RefSeq" id="WP_021367309.1">
    <property type="nucleotide sequence ID" value="NZ_BBYB01000211.1"/>
</dbReference>
<dbReference type="AlphaFoldDB" id="A0A069AX18"/>
<comment type="pathway">
    <text evidence="2">Cofactor biosynthesis; tetrahydrofolate biosynthesis; 7,8-dihydrofolate from 2-amino-4-hydroxy-6-hydroxymethyl-7,8-dihydropteridine diphosphate and 4-aminobenzoate: step 2/2.</text>
</comment>
<dbReference type="Gene3D" id="3.40.1190.10">
    <property type="entry name" value="Mur-like, catalytic domain"/>
    <property type="match status" value="1"/>
</dbReference>
<reference evidence="23" key="1">
    <citation type="submission" date="2014-07" db="EMBL/GenBank/DDBJ databases">
        <authorList>
            <person name="Monot Marc"/>
        </authorList>
    </citation>
    <scope>NUCLEOTIDE SEQUENCE</scope>
    <source>
        <strain evidence="23">7032989</strain>
        <strain evidence="21">7032994</strain>
    </source>
</reference>
<name>A0A069AX18_CLODI</name>
<dbReference type="GO" id="GO:0005524">
    <property type="term" value="F:ATP binding"/>
    <property type="evidence" value="ECO:0007669"/>
    <property type="project" value="UniProtKB-KW"/>
</dbReference>
<dbReference type="InterPro" id="IPR013221">
    <property type="entry name" value="Mur_ligase_cen"/>
</dbReference>
<evidence type="ECO:0000256" key="2">
    <source>
        <dbReference type="ARBA" id="ARBA00004799"/>
    </source>
</evidence>
<keyword evidence="9 18" id="KW-0436">Ligase</keyword>
<organism evidence="23">
    <name type="scientific">Clostridioides difficile</name>
    <name type="common">Peptoclostridium difficile</name>
    <dbReference type="NCBI Taxonomy" id="1496"/>
    <lineage>
        <taxon>Bacteria</taxon>
        <taxon>Bacillati</taxon>
        <taxon>Bacillota</taxon>
        <taxon>Clostridia</taxon>
        <taxon>Peptostreptococcales</taxon>
        <taxon>Peptostreptococcaceae</taxon>
        <taxon>Clostridioides</taxon>
    </lineage>
</organism>
<feature type="domain" description="Mur ligase central" evidence="20">
    <location>
        <begin position="44"/>
        <end position="270"/>
    </location>
</feature>
<evidence type="ECO:0000256" key="5">
    <source>
        <dbReference type="ARBA" id="ARBA00011245"/>
    </source>
</evidence>
<dbReference type="PANTHER" id="PTHR11136:SF0">
    <property type="entry name" value="DIHYDROFOLATE SYNTHETASE-RELATED"/>
    <property type="match status" value="1"/>
</dbReference>
<protein>
    <recommendedName>
        <fullName evidence="8">Dihydrofolate synthase/folylpolyglutamate synthase</fullName>
        <ecNumber evidence="6">6.3.2.12</ecNumber>
        <ecNumber evidence="7">6.3.2.17</ecNumber>
    </recommendedName>
    <alternativeName>
        <fullName evidence="15">Tetrahydrofolylpolyglutamate synthase</fullName>
    </alternativeName>
</protein>
<evidence type="ECO:0000256" key="16">
    <source>
        <dbReference type="ARBA" id="ARBA00047493"/>
    </source>
</evidence>
<evidence type="ECO:0000256" key="17">
    <source>
        <dbReference type="ARBA" id="ARBA00049161"/>
    </source>
</evidence>
<sequence length="432" mass="48632">MKYEEALEYISQTNKFGIRLGLENIGKLLELLGNPQETLNIIHVAGTNGKGSVCSFVSNILRECGYKVGLYTSPYLETFTERIRVNGQNIPQDDVARIIELIKEKIEIMVKEGYAYPTEFEVVTAMAFYYYSEQKVDFVALEVGLGGRYDATNIITKSLVSVIVSISLDHTGILGDTIEKIAYEKAGIIKENGVVLVYDQTDEAKDVIKSVCKEKKAKYIEVDFDDINIKKSDINSQIYDCTVMKETYRDLEIKLIGEHQINNSILAISVIKYLKDINKLANINEESIRKGLINTKWPGRIEKIKENPIFIIDGAHNEDGAKSLAKALDKNFKGRKLTLLIGMLEDKDIDSVLEILLPHFNKVITTTPNNPRAINSDILREKVLKYVDDVTSKHEIEDAVNYTLETSSEDDIIISAGSLYMIGTVRTLIKKL</sequence>
<dbReference type="SUPFAM" id="SSF53244">
    <property type="entry name" value="MurD-like peptide ligases, peptide-binding domain"/>
    <property type="match status" value="1"/>
</dbReference>
<dbReference type="EMBL" id="LK932529">
    <property type="protein sequence ID" value="CDS89393.1"/>
    <property type="molecule type" value="Genomic_DNA"/>
</dbReference>
<comment type="cofactor">
    <cofactor evidence="1">
        <name>Mg(2+)</name>
        <dbReference type="ChEBI" id="CHEBI:18420"/>
    </cofactor>
</comment>
<dbReference type="EMBL" id="LK933282">
    <property type="protein sequence ID" value="CDT59391.1"/>
    <property type="molecule type" value="Genomic_DNA"/>
</dbReference>
<evidence type="ECO:0000256" key="13">
    <source>
        <dbReference type="ARBA" id="ARBA00022842"/>
    </source>
</evidence>
<gene>
    <name evidence="23" type="primary">folC</name>
    <name evidence="23" type="ORF">BN1095_590010</name>
    <name evidence="22" type="ORF">BN1096_740083</name>
    <name evidence="21" type="ORF">BN1097_500014</name>
</gene>
<proteinExistence type="inferred from homology"/>
<dbReference type="EC" id="6.3.2.17" evidence="7"/>
<dbReference type="SUPFAM" id="SSF53623">
    <property type="entry name" value="MurD-like peptide ligases, catalytic domain"/>
    <property type="match status" value="1"/>
</dbReference>
<dbReference type="GO" id="GO:0005737">
    <property type="term" value="C:cytoplasm"/>
    <property type="evidence" value="ECO:0007669"/>
    <property type="project" value="TreeGrafter"/>
</dbReference>
<dbReference type="InterPro" id="IPR036615">
    <property type="entry name" value="Mur_ligase_C_dom_sf"/>
</dbReference>
<evidence type="ECO:0000259" key="20">
    <source>
        <dbReference type="Pfam" id="PF08245"/>
    </source>
</evidence>
<dbReference type="EC" id="6.3.2.12" evidence="6"/>
<evidence type="ECO:0000256" key="1">
    <source>
        <dbReference type="ARBA" id="ARBA00001946"/>
    </source>
</evidence>
<comment type="pathway">
    <text evidence="3">Cofactor biosynthesis; tetrahydrofolylpolyglutamate biosynthesis.</text>
</comment>
<comment type="catalytic activity">
    <reaction evidence="16">
        <text>(6S)-5,6,7,8-tetrahydrofolyl-(gamma-L-Glu)(n) + L-glutamate + ATP = (6S)-5,6,7,8-tetrahydrofolyl-(gamma-L-Glu)(n+1) + ADP + phosphate + H(+)</text>
        <dbReference type="Rhea" id="RHEA:10580"/>
        <dbReference type="Rhea" id="RHEA-COMP:14738"/>
        <dbReference type="Rhea" id="RHEA-COMP:14740"/>
        <dbReference type="ChEBI" id="CHEBI:15378"/>
        <dbReference type="ChEBI" id="CHEBI:29985"/>
        <dbReference type="ChEBI" id="CHEBI:30616"/>
        <dbReference type="ChEBI" id="CHEBI:43474"/>
        <dbReference type="ChEBI" id="CHEBI:141005"/>
        <dbReference type="ChEBI" id="CHEBI:456216"/>
        <dbReference type="EC" id="6.3.2.17"/>
    </reaction>
</comment>
<evidence type="ECO:0000313" key="23">
    <source>
        <dbReference type="EMBL" id="CDT59391.1"/>
    </source>
</evidence>
<dbReference type="Gene3D" id="3.90.190.20">
    <property type="entry name" value="Mur ligase, C-terminal domain"/>
    <property type="match status" value="1"/>
</dbReference>
<comment type="similarity">
    <text evidence="4 18">Belongs to the folylpolyglutamate synthase family.</text>
</comment>
<evidence type="ECO:0000256" key="4">
    <source>
        <dbReference type="ARBA" id="ARBA00008276"/>
    </source>
</evidence>
<evidence type="ECO:0000256" key="11">
    <source>
        <dbReference type="ARBA" id="ARBA00022741"/>
    </source>
</evidence>
<evidence type="ECO:0000256" key="9">
    <source>
        <dbReference type="ARBA" id="ARBA00022598"/>
    </source>
</evidence>